<dbReference type="Proteomes" id="UP000218231">
    <property type="component" value="Unassembled WGS sequence"/>
</dbReference>
<dbReference type="GO" id="GO:0005634">
    <property type="term" value="C:nucleus"/>
    <property type="evidence" value="ECO:0007669"/>
    <property type="project" value="TreeGrafter"/>
</dbReference>
<evidence type="ECO:0000259" key="2">
    <source>
        <dbReference type="Pfam" id="PF05603"/>
    </source>
</evidence>
<dbReference type="InterPro" id="IPR008493">
    <property type="entry name" value="Hikeshi-like_N"/>
</dbReference>
<dbReference type="PANTHER" id="PTHR12925">
    <property type="entry name" value="HIKESHI FAMILY MEMBER"/>
    <property type="match status" value="1"/>
</dbReference>
<evidence type="ECO:0008006" key="6">
    <source>
        <dbReference type="Google" id="ProtNLM"/>
    </source>
</evidence>
<dbReference type="AlphaFoldDB" id="A0A2A2KAI5"/>
<comment type="caution">
    <text evidence="4">The sequence shown here is derived from an EMBL/GenBank/DDBJ whole genome shotgun (WGS) entry which is preliminary data.</text>
</comment>
<sequence length="185" mass="20642">MAGMFGLIAAGRQPLQFERIGELELVCEVPDADAINHIVAFMTGAEPFPEEFGGSGRFATVYVRWPTPSGGANWHYLGFIANVKPSAIFKVAQVGIMVEPLATIEGRHATESAQTNQQSTLQEFADKMIRNLVNFAESYVMRLPNPSGNPPQADFVPLSALNQWYLQFSRRFEQNPYFWRTLNNG</sequence>
<proteinExistence type="inferred from homology"/>
<dbReference type="OrthoDB" id="10248398at2759"/>
<evidence type="ECO:0000313" key="5">
    <source>
        <dbReference type="Proteomes" id="UP000218231"/>
    </source>
</evidence>
<dbReference type="GO" id="GO:0005829">
    <property type="term" value="C:cytosol"/>
    <property type="evidence" value="ECO:0007669"/>
    <property type="project" value="TreeGrafter"/>
</dbReference>
<comment type="similarity">
    <text evidence="1">Belongs to the OPI10 family.</text>
</comment>
<dbReference type="Pfam" id="PF21057">
    <property type="entry name" value="Hikeshi-like_C"/>
    <property type="match status" value="1"/>
</dbReference>
<accession>A0A2A2KAI5</accession>
<evidence type="ECO:0000313" key="4">
    <source>
        <dbReference type="EMBL" id="PAV70819.1"/>
    </source>
</evidence>
<dbReference type="GO" id="GO:0006606">
    <property type="term" value="P:protein import into nucleus"/>
    <property type="evidence" value="ECO:0007669"/>
    <property type="project" value="TreeGrafter"/>
</dbReference>
<protein>
    <recommendedName>
        <fullName evidence="6">Hikeshi-like domain-containing protein</fullName>
    </recommendedName>
</protein>
<dbReference type="PANTHER" id="PTHR12925:SF0">
    <property type="entry name" value="PROTEIN HIKESHI"/>
    <property type="match status" value="1"/>
</dbReference>
<dbReference type="STRING" id="2018661.A0A2A2KAI5"/>
<dbReference type="GO" id="GO:0061608">
    <property type="term" value="F:nuclear import signal receptor activity"/>
    <property type="evidence" value="ECO:0007669"/>
    <property type="project" value="TreeGrafter"/>
</dbReference>
<dbReference type="GO" id="GO:0030544">
    <property type="term" value="F:Hsp70 protein binding"/>
    <property type="evidence" value="ECO:0007669"/>
    <property type="project" value="TreeGrafter"/>
</dbReference>
<dbReference type="Pfam" id="PF05603">
    <property type="entry name" value="Hikeshi-like_N"/>
    <property type="match status" value="1"/>
</dbReference>
<organism evidence="4 5">
    <name type="scientific">Diploscapter pachys</name>
    <dbReference type="NCBI Taxonomy" id="2018661"/>
    <lineage>
        <taxon>Eukaryota</taxon>
        <taxon>Metazoa</taxon>
        <taxon>Ecdysozoa</taxon>
        <taxon>Nematoda</taxon>
        <taxon>Chromadorea</taxon>
        <taxon>Rhabditida</taxon>
        <taxon>Rhabditina</taxon>
        <taxon>Rhabditomorpha</taxon>
        <taxon>Rhabditoidea</taxon>
        <taxon>Rhabditidae</taxon>
        <taxon>Diploscapter</taxon>
    </lineage>
</organism>
<dbReference type="InterPro" id="IPR048364">
    <property type="entry name" value="Hikeshi-like_C"/>
</dbReference>
<evidence type="ECO:0000259" key="3">
    <source>
        <dbReference type="Pfam" id="PF21057"/>
    </source>
</evidence>
<feature type="domain" description="Hikeshi-like N-terminal" evidence="2">
    <location>
        <begin position="8"/>
        <end position="96"/>
    </location>
</feature>
<evidence type="ECO:0000256" key="1">
    <source>
        <dbReference type="ARBA" id="ARBA00006623"/>
    </source>
</evidence>
<keyword evidence="5" id="KW-1185">Reference proteome</keyword>
<gene>
    <name evidence="4" type="ORF">WR25_23034</name>
</gene>
<feature type="domain" description="Hikeshi-like C-terminal" evidence="3">
    <location>
        <begin position="120"/>
        <end position="180"/>
    </location>
</feature>
<dbReference type="InterPro" id="IPR031318">
    <property type="entry name" value="OPI10"/>
</dbReference>
<reference evidence="4 5" key="1">
    <citation type="journal article" date="2017" name="Curr. Biol.">
        <title>Genome architecture and evolution of a unichromosomal asexual nematode.</title>
        <authorList>
            <person name="Fradin H."/>
            <person name="Zegar C."/>
            <person name="Gutwein M."/>
            <person name="Lucas J."/>
            <person name="Kovtun M."/>
            <person name="Corcoran D."/>
            <person name="Baugh L.R."/>
            <person name="Kiontke K."/>
            <person name="Gunsalus K."/>
            <person name="Fitch D.H."/>
            <person name="Piano F."/>
        </authorList>
    </citation>
    <scope>NUCLEOTIDE SEQUENCE [LARGE SCALE GENOMIC DNA]</scope>
    <source>
        <strain evidence="4">PF1309</strain>
    </source>
</reference>
<dbReference type="EMBL" id="LIAE01009207">
    <property type="protein sequence ID" value="PAV70819.1"/>
    <property type="molecule type" value="Genomic_DNA"/>
</dbReference>
<name>A0A2A2KAI5_9BILA</name>